<dbReference type="Proteomes" id="UP000291343">
    <property type="component" value="Unassembled WGS sequence"/>
</dbReference>
<protein>
    <recommendedName>
        <fullName evidence="3">Sushi domain-containing protein</fullName>
    </recommendedName>
</protein>
<comment type="caution">
    <text evidence="1">The sequence shown here is derived from an EMBL/GenBank/DDBJ whole genome shotgun (WGS) entry which is preliminary data.</text>
</comment>
<evidence type="ECO:0000313" key="1">
    <source>
        <dbReference type="EMBL" id="RZF46918.1"/>
    </source>
</evidence>
<sequence length="285" mass="31052">MLWVSVQATACVDWELKPPTNGALNCLPGDKGLQCIATCNPGYRFTDGEPVKTFTCEAKSPWTPTSVVPDCVSEDTHQADYHVIATAMYRANGVVSPPCLSQYTDLMAQYYPQLNNILSQRCSAVNVNMNVTFLYAKPQLLEENLVQVDFVLVIIPAVKQPQLYDLCGSTLNLIFDLSVPHASAVIEPLINVSSIGNQCPPLRALKSSIGRGFTCNVGEVLNMDTNNVPRCSAAQSASSIGAAGRPFLFATHNKRAPLFHPPLITRALEHRFRIGFRASDLSQPA</sequence>
<evidence type="ECO:0008006" key="3">
    <source>
        <dbReference type="Google" id="ProtNLM"/>
    </source>
</evidence>
<keyword evidence="2" id="KW-1185">Reference proteome</keyword>
<dbReference type="EMBL" id="QKKF02005396">
    <property type="protein sequence ID" value="RZF46918.1"/>
    <property type="molecule type" value="Genomic_DNA"/>
</dbReference>
<dbReference type="OrthoDB" id="8187677at2759"/>
<dbReference type="InParanoid" id="A0A482XNH1"/>
<gene>
    <name evidence="1" type="ORF">LSTR_LSTR008046</name>
</gene>
<reference evidence="1 2" key="1">
    <citation type="journal article" date="2017" name="Gigascience">
        <title>Genome sequence of the small brown planthopper, Laodelphax striatellus.</title>
        <authorList>
            <person name="Zhu J."/>
            <person name="Jiang F."/>
            <person name="Wang X."/>
            <person name="Yang P."/>
            <person name="Bao Y."/>
            <person name="Zhao W."/>
            <person name="Wang W."/>
            <person name="Lu H."/>
            <person name="Wang Q."/>
            <person name="Cui N."/>
            <person name="Li J."/>
            <person name="Chen X."/>
            <person name="Luo L."/>
            <person name="Yu J."/>
            <person name="Kang L."/>
            <person name="Cui F."/>
        </authorList>
    </citation>
    <scope>NUCLEOTIDE SEQUENCE [LARGE SCALE GENOMIC DNA]</scope>
    <source>
        <strain evidence="1">Lst14</strain>
    </source>
</reference>
<proteinExistence type="predicted"/>
<organism evidence="1 2">
    <name type="scientific">Laodelphax striatellus</name>
    <name type="common">Small brown planthopper</name>
    <name type="synonym">Delphax striatella</name>
    <dbReference type="NCBI Taxonomy" id="195883"/>
    <lineage>
        <taxon>Eukaryota</taxon>
        <taxon>Metazoa</taxon>
        <taxon>Ecdysozoa</taxon>
        <taxon>Arthropoda</taxon>
        <taxon>Hexapoda</taxon>
        <taxon>Insecta</taxon>
        <taxon>Pterygota</taxon>
        <taxon>Neoptera</taxon>
        <taxon>Paraneoptera</taxon>
        <taxon>Hemiptera</taxon>
        <taxon>Auchenorrhyncha</taxon>
        <taxon>Fulgoroidea</taxon>
        <taxon>Delphacidae</taxon>
        <taxon>Criomorphinae</taxon>
        <taxon>Laodelphax</taxon>
    </lineage>
</organism>
<accession>A0A482XNH1</accession>
<dbReference type="AlphaFoldDB" id="A0A482XNH1"/>
<evidence type="ECO:0000313" key="2">
    <source>
        <dbReference type="Proteomes" id="UP000291343"/>
    </source>
</evidence>
<dbReference type="STRING" id="195883.A0A482XNH1"/>
<name>A0A482XNH1_LAOST</name>